<dbReference type="Proteomes" id="UP000008457">
    <property type="component" value="Chromosome"/>
</dbReference>
<dbReference type="EMBL" id="CP002360">
    <property type="protein sequence ID" value="AEE97882.1"/>
    <property type="molecule type" value="Genomic_DNA"/>
</dbReference>
<keyword evidence="9" id="KW-1185">Reference proteome</keyword>
<dbReference type="OrthoDB" id="2644263at2"/>
<reference evidence="8 9" key="2">
    <citation type="journal article" date="2011" name="Stand. Genomic Sci.">
        <title>Complete genome sequence of Mahella australiensis type strain (50-1 BON).</title>
        <authorList>
            <person name="Sikorski J."/>
            <person name="Teshima H."/>
            <person name="Nolan M."/>
            <person name="Lucas S."/>
            <person name="Hammon N."/>
            <person name="Deshpande S."/>
            <person name="Cheng J.F."/>
            <person name="Pitluck S."/>
            <person name="Liolios K."/>
            <person name="Pagani I."/>
            <person name="Ivanova N."/>
            <person name="Huntemann M."/>
            <person name="Mavromatis K."/>
            <person name="Ovchinikova G."/>
            <person name="Pati A."/>
            <person name="Tapia R."/>
            <person name="Han C."/>
            <person name="Goodwin L."/>
            <person name="Chen A."/>
            <person name="Palaniappan K."/>
            <person name="Land M."/>
            <person name="Hauser L."/>
            <person name="Ngatchou-Djao O.D."/>
            <person name="Rohde M."/>
            <person name="Pukall R."/>
            <person name="Spring S."/>
            <person name="Abt B."/>
            <person name="Goker M."/>
            <person name="Detter J.C."/>
            <person name="Woyke T."/>
            <person name="Bristow J."/>
            <person name="Markowitz V."/>
            <person name="Hugenholtz P."/>
            <person name="Eisen J.A."/>
            <person name="Kyrpides N.C."/>
            <person name="Klenk H.P."/>
            <person name="Lapidus A."/>
        </authorList>
    </citation>
    <scope>NUCLEOTIDE SEQUENCE [LARGE SCALE GENOMIC DNA]</scope>
    <source>
        <strain evidence="9">DSM 15567 / CIP 107919 / 50-1 BON</strain>
    </source>
</reference>
<dbReference type="AlphaFoldDB" id="F3ZZA0"/>
<evidence type="ECO:0000256" key="6">
    <source>
        <dbReference type="SAM" id="MobiDB-lite"/>
    </source>
</evidence>
<dbReference type="Gene3D" id="3.40.190.10">
    <property type="entry name" value="Periplasmic binding protein-like II"/>
    <property type="match status" value="3"/>
</dbReference>
<proteinExistence type="predicted"/>
<evidence type="ECO:0000256" key="7">
    <source>
        <dbReference type="SAM" id="SignalP"/>
    </source>
</evidence>
<evidence type="ECO:0000256" key="5">
    <source>
        <dbReference type="ARBA" id="ARBA00023288"/>
    </source>
</evidence>
<dbReference type="SUPFAM" id="SSF53850">
    <property type="entry name" value="Periplasmic binding protein-like II"/>
    <property type="match status" value="1"/>
</dbReference>
<feature type="compositionally biased region" description="Basic and acidic residues" evidence="6">
    <location>
        <begin position="39"/>
        <end position="52"/>
    </location>
</feature>
<evidence type="ECO:0000256" key="3">
    <source>
        <dbReference type="ARBA" id="ARBA00023136"/>
    </source>
</evidence>
<keyword evidence="5" id="KW-0449">Lipoprotein</keyword>
<accession>F3ZZA0</accession>
<organism evidence="8 9">
    <name type="scientific">Mahella australiensis (strain DSM 15567 / CIP 107919 / 50-1 BON)</name>
    <dbReference type="NCBI Taxonomy" id="697281"/>
    <lineage>
        <taxon>Bacteria</taxon>
        <taxon>Bacillati</taxon>
        <taxon>Bacillota</taxon>
        <taxon>Clostridia</taxon>
        <taxon>Thermoanaerobacterales</taxon>
        <taxon>Thermoanaerobacterales Family IV. Incertae Sedis</taxon>
        <taxon>Mahella</taxon>
    </lineage>
</organism>
<dbReference type="RefSeq" id="WP_013782305.1">
    <property type="nucleotide sequence ID" value="NC_015520.1"/>
</dbReference>
<evidence type="ECO:0000256" key="2">
    <source>
        <dbReference type="ARBA" id="ARBA00022729"/>
    </source>
</evidence>
<protein>
    <submittedName>
        <fullName evidence="8">Extracellular solute-binding protein family 1</fullName>
    </submittedName>
</protein>
<keyword evidence="4" id="KW-0564">Palmitate</keyword>
<sequence length="546" mass="60916">MKNLPHKVLTLVVCILSLALIMAGCGSDTSAPAGSQDKQAQESDTEKGAKSMDEPMEISYICFLDLAGPESYVVKKLPELLIKKGFNVKFKMIPMGTHEGTDWTNKFNMLVASGESPSDVIQLSSLSPEAVKAGWFAELNMDLLKKALPKYVPEVDRVYPAMWAWGQDVETGKLYGIPSFNMFGPNRHTFVYRGDWLEKFDMDPPKTLEEFESWLKAVREKDPNGNGQKDEFGYTAGTDQPGVGFSEVFAAYGIMPGQWMLKDGQVVRGEVQPEVREALQLLGKWYNEGLLPKGILTTAKAEADFYAGTIGTLGTAKGYAPALVPTGMIHVNISKLPGAKITAVPGPKGPDGKYGTWEWGPRKYVLCFGKHLEKDQAKLETILRMFETIATDKELFELAMLGERGVHWDFIDKTANKGGTTFLEPYTEFNKRLDEVGVREMSESALCPIWVEDIYKDYLDPKAVEYASQNPGMWDVLMGINTPAMQKYSNDLMTLTKSVYLDIITGKKSIDAFDEYTKTWFANGGDIMTKEANDFYNRSFKPYLSK</sequence>
<dbReference type="STRING" id="697281.Mahau_2747"/>
<name>F3ZZA0_MAHA5</name>
<evidence type="ECO:0000313" key="8">
    <source>
        <dbReference type="EMBL" id="AEE97882.1"/>
    </source>
</evidence>
<keyword evidence="2 7" id="KW-0732">Signal</keyword>
<feature type="region of interest" description="Disordered" evidence="6">
    <location>
        <begin position="30"/>
        <end position="52"/>
    </location>
</feature>
<gene>
    <name evidence="8" type="ordered locus">Mahau_2747</name>
</gene>
<dbReference type="PROSITE" id="PS51257">
    <property type="entry name" value="PROKAR_LIPOPROTEIN"/>
    <property type="match status" value="1"/>
</dbReference>
<feature type="signal peptide" evidence="7">
    <location>
        <begin position="1"/>
        <end position="23"/>
    </location>
</feature>
<dbReference type="InterPro" id="IPR050490">
    <property type="entry name" value="Bact_solute-bd_prot1"/>
</dbReference>
<evidence type="ECO:0000256" key="1">
    <source>
        <dbReference type="ARBA" id="ARBA00022475"/>
    </source>
</evidence>
<evidence type="ECO:0000256" key="4">
    <source>
        <dbReference type="ARBA" id="ARBA00023139"/>
    </source>
</evidence>
<dbReference type="eggNOG" id="COG1653">
    <property type="taxonomic scope" value="Bacteria"/>
</dbReference>
<keyword evidence="3" id="KW-0472">Membrane</keyword>
<dbReference type="Pfam" id="PF13416">
    <property type="entry name" value="SBP_bac_8"/>
    <property type="match status" value="1"/>
</dbReference>
<evidence type="ECO:0000313" key="9">
    <source>
        <dbReference type="Proteomes" id="UP000008457"/>
    </source>
</evidence>
<reference evidence="9" key="1">
    <citation type="submission" date="2010-11" db="EMBL/GenBank/DDBJ databases">
        <title>The complete genome of Mahella australiensis DSM 15567.</title>
        <authorList>
            <consortium name="US DOE Joint Genome Institute (JGI-PGF)"/>
            <person name="Lucas S."/>
            <person name="Copeland A."/>
            <person name="Lapidus A."/>
            <person name="Bruce D."/>
            <person name="Goodwin L."/>
            <person name="Pitluck S."/>
            <person name="Kyrpides N."/>
            <person name="Mavromatis K."/>
            <person name="Pagani I."/>
            <person name="Ivanova N."/>
            <person name="Teshima H."/>
            <person name="Brettin T."/>
            <person name="Detter J.C."/>
            <person name="Han C."/>
            <person name="Tapia R."/>
            <person name="Land M."/>
            <person name="Hauser L."/>
            <person name="Markowitz V."/>
            <person name="Cheng J.-F."/>
            <person name="Hugenholtz P."/>
            <person name="Woyke T."/>
            <person name="Wu D."/>
            <person name="Spring S."/>
            <person name="Pukall R."/>
            <person name="Steenblock K."/>
            <person name="Schneider S."/>
            <person name="Klenk H.-P."/>
            <person name="Eisen J.A."/>
        </authorList>
    </citation>
    <scope>NUCLEOTIDE SEQUENCE [LARGE SCALE GENOMIC DNA]</scope>
    <source>
        <strain evidence="9">DSM 15567 / CIP 107919 / 50-1 BON</strain>
    </source>
</reference>
<dbReference type="HOGENOM" id="CLU_021021_2_0_9"/>
<feature type="chain" id="PRO_5038703735" evidence="7">
    <location>
        <begin position="24"/>
        <end position="546"/>
    </location>
</feature>
<keyword evidence="1" id="KW-1003">Cell membrane</keyword>
<dbReference type="InterPro" id="IPR006059">
    <property type="entry name" value="SBP"/>
</dbReference>
<dbReference type="PANTHER" id="PTHR43649">
    <property type="entry name" value="ARABINOSE-BINDING PROTEIN-RELATED"/>
    <property type="match status" value="1"/>
</dbReference>
<dbReference type="PANTHER" id="PTHR43649:SF33">
    <property type="entry name" value="POLYGALACTURONAN_RHAMNOGALACTURONAN-BINDING PROTEIN YTCQ"/>
    <property type="match status" value="1"/>
</dbReference>
<dbReference type="KEGG" id="mas:Mahau_2747"/>